<accession>A0A2K1KHY2</accession>
<dbReference type="AlphaFoldDB" id="A0A2K1KHY2"/>
<gene>
    <name evidence="1" type="ORF">PHYPA_007065</name>
</gene>
<dbReference type="EnsemblPlants" id="Pp3c5_910V3.2">
    <property type="protein sequence ID" value="PAC:32953853.CDS.1"/>
    <property type="gene ID" value="Pp3c5_910"/>
</dbReference>
<evidence type="ECO:0000313" key="2">
    <source>
        <dbReference type="EnsemblPlants" id="PAC:32953852.CDS.1"/>
    </source>
</evidence>
<dbReference type="Gramene" id="Pp3c5_910V3.1">
    <property type="protein sequence ID" value="PAC:32953852.CDS.1"/>
    <property type="gene ID" value="Pp3c5_910"/>
</dbReference>
<reference evidence="1 3" key="2">
    <citation type="journal article" date="2018" name="Plant J.">
        <title>The Physcomitrella patens chromosome-scale assembly reveals moss genome structure and evolution.</title>
        <authorList>
            <person name="Lang D."/>
            <person name="Ullrich K.K."/>
            <person name="Murat F."/>
            <person name="Fuchs J."/>
            <person name="Jenkins J."/>
            <person name="Haas F.B."/>
            <person name="Piednoel M."/>
            <person name="Gundlach H."/>
            <person name="Van Bel M."/>
            <person name="Meyberg R."/>
            <person name="Vives C."/>
            <person name="Morata J."/>
            <person name="Symeonidi A."/>
            <person name="Hiss M."/>
            <person name="Muchero W."/>
            <person name="Kamisugi Y."/>
            <person name="Saleh O."/>
            <person name="Blanc G."/>
            <person name="Decker E.L."/>
            <person name="van Gessel N."/>
            <person name="Grimwood J."/>
            <person name="Hayes R.D."/>
            <person name="Graham S.W."/>
            <person name="Gunter L.E."/>
            <person name="McDaniel S.F."/>
            <person name="Hoernstein S.N.W."/>
            <person name="Larsson A."/>
            <person name="Li F.W."/>
            <person name="Perroud P.F."/>
            <person name="Phillips J."/>
            <person name="Ranjan P."/>
            <person name="Rokshar D.S."/>
            <person name="Rothfels C.J."/>
            <person name="Schneider L."/>
            <person name="Shu S."/>
            <person name="Stevenson D.W."/>
            <person name="Thummler F."/>
            <person name="Tillich M."/>
            <person name="Villarreal Aguilar J.C."/>
            <person name="Widiez T."/>
            <person name="Wong G.K."/>
            <person name="Wymore A."/>
            <person name="Zhang Y."/>
            <person name="Zimmer A.D."/>
            <person name="Quatrano R.S."/>
            <person name="Mayer K.F.X."/>
            <person name="Goodstein D."/>
            <person name="Casacuberta J.M."/>
            <person name="Vandepoele K."/>
            <person name="Reski R."/>
            <person name="Cuming A.C."/>
            <person name="Tuskan G.A."/>
            <person name="Maumus F."/>
            <person name="Salse J."/>
            <person name="Schmutz J."/>
            <person name="Rensing S.A."/>
        </authorList>
    </citation>
    <scope>NUCLEOTIDE SEQUENCE [LARGE SCALE GENOMIC DNA]</scope>
    <source>
        <strain evidence="2 3">cv. Gransden 2004</strain>
    </source>
</reference>
<organism evidence="1">
    <name type="scientific">Physcomitrium patens</name>
    <name type="common">Spreading-leaved earth moss</name>
    <name type="synonym">Physcomitrella patens</name>
    <dbReference type="NCBI Taxonomy" id="3218"/>
    <lineage>
        <taxon>Eukaryota</taxon>
        <taxon>Viridiplantae</taxon>
        <taxon>Streptophyta</taxon>
        <taxon>Embryophyta</taxon>
        <taxon>Bryophyta</taxon>
        <taxon>Bryophytina</taxon>
        <taxon>Bryopsida</taxon>
        <taxon>Funariidae</taxon>
        <taxon>Funariales</taxon>
        <taxon>Funariaceae</taxon>
        <taxon>Physcomitrium</taxon>
    </lineage>
</organism>
<dbReference type="InParanoid" id="A0A2K1KHY2"/>
<evidence type="ECO:0000313" key="1">
    <source>
        <dbReference type="EMBL" id="PNR53390.1"/>
    </source>
</evidence>
<dbReference type="EnsemblPlants" id="Pp3c5_910V3.1">
    <property type="protein sequence ID" value="PAC:32953852.CDS.1"/>
    <property type="gene ID" value="Pp3c5_910"/>
</dbReference>
<reference evidence="2" key="3">
    <citation type="submission" date="2020-12" db="UniProtKB">
        <authorList>
            <consortium name="EnsemblPlants"/>
        </authorList>
    </citation>
    <scope>IDENTIFICATION</scope>
</reference>
<proteinExistence type="predicted"/>
<dbReference type="EMBL" id="ABEU02000005">
    <property type="protein sequence ID" value="PNR53390.1"/>
    <property type="molecule type" value="Genomic_DNA"/>
</dbReference>
<dbReference type="Gramene" id="Pp3c5_910V3.2">
    <property type="protein sequence ID" value="PAC:32953853.CDS.1"/>
    <property type="gene ID" value="Pp3c5_910"/>
</dbReference>
<protein>
    <submittedName>
        <fullName evidence="1 2">Uncharacterized protein</fullName>
    </submittedName>
</protein>
<evidence type="ECO:0000313" key="3">
    <source>
        <dbReference type="Proteomes" id="UP000006727"/>
    </source>
</evidence>
<keyword evidence="3" id="KW-1185">Reference proteome</keyword>
<dbReference type="Proteomes" id="UP000006727">
    <property type="component" value="Chromosome 5"/>
</dbReference>
<dbReference type="PaxDb" id="3218-PP1S259_109V6.1"/>
<reference evidence="1 3" key="1">
    <citation type="journal article" date="2008" name="Science">
        <title>The Physcomitrella genome reveals evolutionary insights into the conquest of land by plants.</title>
        <authorList>
            <person name="Rensing S."/>
            <person name="Lang D."/>
            <person name="Zimmer A."/>
            <person name="Terry A."/>
            <person name="Salamov A."/>
            <person name="Shapiro H."/>
            <person name="Nishiyama T."/>
            <person name="Perroud P.-F."/>
            <person name="Lindquist E."/>
            <person name="Kamisugi Y."/>
            <person name="Tanahashi T."/>
            <person name="Sakakibara K."/>
            <person name="Fujita T."/>
            <person name="Oishi K."/>
            <person name="Shin-I T."/>
            <person name="Kuroki Y."/>
            <person name="Toyoda A."/>
            <person name="Suzuki Y."/>
            <person name="Hashimoto A."/>
            <person name="Yamaguchi K."/>
            <person name="Sugano A."/>
            <person name="Kohara Y."/>
            <person name="Fujiyama A."/>
            <person name="Anterola A."/>
            <person name="Aoki S."/>
            <person name="Ashton N."/>
            <person name="Barbazuk W.B."/>
            <person name="Barker E."/>
            <person name="Bennetzen J."/>
            <person name="Bezanilla M."/>
            <person name="Blankenship R."/>
            <person name="Cho S.H."/>
            <person name="Dutcher S."/>
            <person name="Estelle M."/>
            <person name="Fawcett J.A."/>
            <person name="Gundlach H."/>
            <person name="Hanada K."/>
            <person name="Heyl A."/>
            <person name="Hicks K.A."/>
            <person name="Hugh J."/>
            <person name="Lohr M."/>
            <person name="Mayer K."/>
            <person name="Melkozernov A."/>
            <person name="Murata T."/>
            <person name="Nelson D."/>
            <person name="Pils B."/>
            <person name="Prigge M."/>
            <person name="Reiss B."/>
            <person name="Renner T."/>
            <person name="Rombauts S."/>
            <person name="Rushton P."/>
            <person name="Sanderfoot A."/>
            <person name="Schween G."/>
            <person name="Shiu S.-H."/>
            <person name="Stueber K."/>
            <person name="Theodoulou F.L."/>
            <person name="Tu H."/>
            <person name="Van de Peer Y."/>
            <person name="Verrier P.J."/>
            <person name="Waters E."/>
            <person name="Wood A."/>
            <person name="Yang L."/>
            <person name="Cove D."/>
            <person name="Cuming A."/>
            <person name="Hasebe M."/>
            <person name="Lucas S."/>
            <person name="Mishler D.B."/>
            <person name="Reski R."/>
            <person name="Grigoriev I."/>
            <person name="Quatrano R.S."/>
            <person name="Boore J.L."/>
        </authorList>
    </citation>
    <scope>NUCLEOTIDE SEQUENCE [LARGE SCALE GENOMIC DNA]</scope>
    <source>
        <strain evidence="2 3">cv. Gransden 2004</strain>
    </source>
</reference>
<sequence>MSLSRFCQAEIFDRMMLILLRIRQVFVGALATLEPVTEFGRSSLDHSRFQNQNVCVPSRLRDGPSVTA</sequence>
<name>A0A2K1KHY2_PHYPA</name>